<gene>
    <name evidence="1" type="ORF">GJ654_10240</name>
</gene>
<dbReference type="AlphaFoldDB" id="A0A6N8DLA1"/>
<name>A0A6N8DLA1_RHOAC</name>
<organism evidence="1 2">
    <name type="scientific">Rhodoblastus acidophilus</name>
    <name type="common">Rhodopseudomonas acidophila</name>
    <dbReference type="NCBI Taxonomy" id="1074"/>
    <lineage>
        <taxon>Bacteria</taxon>
        <taxon>Pseudomonadati</taxon>
        <taxon>Pseudomonadota</taxon>
        <taxon>Alphaproteobacteria</taxon>
        <taxon>Hyphomicrobiales</taxon>
        <taxon>Rhodoblastaceae</taxon>
        <taxon>Rhodoblastus</taxon>
    </lineage>
</organism>
<dbReference type="RefSeq" id="WP_155446058.1">
    <property type="nucleotide sequence ID" value="NZ_JAOQNR010000010.1"/>
</dbReference>
<dbReference type="InterPro" id="IPR025048">
    <property type="entry name" value="DUF3987"/>
</dbReference>
<dbReference type="OrthoDB" id="123525at2"/>
<evidence type="ECO:0000313" key="2">
    <source>
        <dbReference type="Proteomes" id="UP000439113"/>
    </source>
</evidence>
<protein>
    <submittedName>
        <fullName evidence="1">DUF3987 domain-containing protein</fullName>
    </submittedName>
</protein>
<evidence type="ECO:0000313" key="1">
    <source>
        <dbReference type="EMBL" id="MTV31372.1"/>
    </source>
</evidence>
<dbReference type="EMBL" id="WNKS01000007">
    <property type="protein sequence ID" value="MTV31372.1"/>
    <property type="molecule type" value="Genomic_DNA"/>
</dbReference>
<dbReference type="Pfam" id="PF13148">
    <property type="entry name" value="DUF3987"/>
    <property type="match status" value="1"/>
</dbReference>
<proteinExistence type="predicted"/>
<comment type="caution">
    <text evidence="1">The sequence shown here is derived from an EMBL/GenBank/DDBJ whole genome shotgun (WGS) entry which is preliminary data.</text>
</comment>
<sequence length="834" mass="92261">MDKLSTFRDASIGLPALQELATHDQWVMWRYKRIEVPGKPVHLTKIPVNANNGANAMTNEARTWASFKKCYDGAVKRGLAGVGYVLNETDGFSGLDLDKCISDDGVIEDWAAEIVALGETYCEISPSKKGLRFFIRGKVEHATKCDPARVELYGNKRFLTVTGYHVEGAPEEINPAPRTIQAVLARVEQFRGEAEKVVGEAREARKLEQEDEPPYIVFTRRQRMEDEAKRRRGEYVGWLKNAPKPAAVAGGNYFRNVNDKACAELGRWVQALFPQAKRSGTGWRVSSKSLGRSLEEDISITAEGIVDFGVADMGDANQGKRTPINLAMEWGGHPDPTSAARWLCEQLSVTPESLGWEDKSGRPEPRRVHQAEDGTWIDTETGEVLSEKTGANGADGDSTMPEHLARVPGVLNDLVEWVMAGAQHPSRVGGLMSALATVATFSGRVWAGPTRAALHLYTAGIGPSGCGKDRVLSSTLKLMIAFDMGQFVFDEPMSQTALMNSISETPLCLSQIDEIGMFFGRILNKRASSFEKGVEASMTKAWSKSFEPLITPRYASRPSVTVFNPAFNCMGVSTPDKFWGALGTDAITSGFLNRWIMFELPVVKRRTPTLTEDEINCAPDHVMMWLAKIYGGGRSRMNGWDANVRDPGFNDPPLVVPWDSRETEKLWDDYAATIQSRFAGSEFEALSPLLARAAENALRVATIYALAENIDAPRVTYEAVQWATGLLSWCADRTASQAVRFMAENENQENANRIKRAMSGFPDMIATRSQLLSKLNNIMRKNDFDNLITMMIDAGQVEELSDEKKKSMSSLKKTRGPKPAIYRLVPEKLNFQAA</sequence>
<dbReference type="Proteomes" id="UP000439113">
    <property type="component" value="Unassembled WGS sequence"/>
</dbReference>
<accession>A0A6N8DLA1</accession>
<reference evidence="1 2" key="1">
    <citation type="submission" date="2019-11" db="EMBL/GenBank/DDBJ databases">
        <title>Whole-genome sequence of a Rhodoblastus acidophilus DSM 142.</title>
        <authorList>
            <person name="Kyndt J.A."/>
            <person name="Meyer T.E."/>
        </authorList>
    </citation>
    <scope>NUCLEOTIDE SEQUENCE [LARGE SCALE GENOMIC DNA]</scope>
    <source>
        <strain evidence="1 2">DSM 142</strain>
    </source>
</reference>